<evidence type="ECO:0000256" key="3">
    <source>
        <dbReference type="SAM" id="Phobius"/>
    </source>
</evidence>
<dbReference type="EMBL" id="PGVD01000021">
    <property type="protein sequence ID" value="PLR98613.1"/>
    <property type="molecule type" value="Genomic_DNA"/>
</dbReference>
<keyword evidence="3" id="KW-1133">Transmembrane helix</keyword>
<evidence type="ECO:0000313" key="7">
    <source>
        <dbReference type="Proteomes" id="UP000234951"/>
    </source>
</evidence>
<reference evidence="5 7" key="1">
    <citation type="submission" date="2017-11" db="EMBL/GenBank/DDBJ databases">
        <title>Comparitive Functional Genomics of Dry Heat Resistant strains isolated from the Viking Spacecraft.</title>
        <authorList>
            <person name="Seuylemezian A."/>
            <person name="Cooper K."/>
            <person name="Vaishampayan P."/>
        </authorList>
    </citation>
    <scope>NUCLEOTIDE SEQUENCE [LARGE SCALE GENOMIC DNA]</scope>
    <source>
        <strain evidence="5 7">M4.6</strain>
    </source>
</reference>
<keyword evidence="8" id="KW-1185">Reference proteome</keyword>
<name>A0A2N5GS46_9BACI</name>
<keyword evidence="3" id="KW-0472">Membrane</keyword>
<evidence type="ECO:0000256" key="1">
    <source>
        <dbReference type="ARBA" id="ARBA00004127"/>
    </source>
</evidence>
<evidence type="ECO:0000313" key="6">
    <source>
        <dbReference type="EMBL" id="PLR98613.1"/>
    </source>
</evidence>
<feature type="transmembrane region" description="Helical" evidence="3">
    <location>
        <begin position="49"/>
        <end position="72"/>
    </location>
</feature>
<dbReference type="Pfam" id="PF00892">
    <property type="entry name" value="EamA"/>
    <property type="match status" value="1"/>
</dbReference>
<feature type="transmembrane region" description="Helical" evidence="3">
    <location>
        <begin position="27"/>
        <end position="43"/>
    </location>
</feature>
<accession>A0A2N5GS46</accession>
<comment type="caution">
    <text evidence="5">The sequence shown here is derived from an EMBL/GenBank/DDBJ whole genome shotgun (WGS) entry which is preliminary data.</text>
</comment>
<dbReference type="GO" id="GO:0016020">
    <property type="term" value="C:membrane"/>
    <property type="evidence" value="ECO:0007669"/>
    <property type="project" value="InterPro"/>
</dbReference>
<dbReference type="SUPFAM" id="SSF103481">
    <property type="entry name" value="Multidrug resistance efflux transporter EmrE"/>
    <property type="match status" value="1"/>
</dbReference>
<dbReference type="Proteomes" id="UP000234951">
    <property type="component" value="Unassembled WGS sequence"/>
</dbReference>
<evidence type="ECO:0000256" key="2">
    <source>
        <dbReference type="ARBA" id="ARBA00007362"/>
    </source>
</evidence>
<comment type="subcellular location">
    <subcellularLocation>
        <location evidence="1">Endomembrane system</location>
        <topology evidence="1">Multi-pass membrane protein</topology>
    </subcellularLocation>
</comment>
<keyword evidence="3" id="KW-0812">Transmembrane</keyword>
<evidence type="ECO:0000313" key="8">
    <source>
        <dbReference type="Proteomes" id="UP000235114"/>
    </source>
</evidence>
<comment type="similarity">
    <text evidence="2">Belongs to the EamA transporter family.</text>
</comment>
<feature type="domain" description="EamA" evidence="4">
    <location>
        <begin position="1"/>
        <end position="64"/>
    </location>
</feature>
<sequence>MALFTTVLGYLWWNEGMKLIGAGRTSLFFNLVPIVTMMISFIIGAEVTVFQIIGVILVILGVLTASGVKNLITGARKRSQREMPI</sequence>
<dbReference type="InterPro" id="IPR037185">
    <property type="entry name" value="EmrE-like"/>
</dbReference>
<evidence type="ECO:0000259" key="4">
    <source>
        <dbReference type="Pfam" id="PF00892"/>
    </source>
</evidence>
<dbReference type="Proteomes" id="UP000235114">
    <property type="component" value="Unassembled WGS sequence"/>
</dbReference>
<reference evidence="6 8" key="2">
    <citation type="submission" date="2017-12" db="EMBL/GenBank/DDBJ databases">
        <title>Comparative Functional Genomics of Dry Heat Resistant strains isolated from the Viking Spacecraft.</title>
        <authorList>
            <person name="Seuylemezian A."/>
            <person name="Cooper K."/>
            <person name="Vaishampayan P."/>
        </authorList>
    </citation>
    <scope>NUCLEOTIDE SEQUENCE [LARGE SCALE GENOMIC DNA]</scope>
    <source>
        <strain evidence="6 8">ATCC 29669</strain>
    </source>
</reference>
<dbReference type="InterPro" id="IPR000620">
    <property type="entry name" value="EamA_dom"/>
</dbReference>
<organism evidence="5 7">
    <name type="scientific">Bacillus canaveralius</name>
    <dbReference type="NCBI Taxonomy" id="1403243"/>
    <lineage>
        <taxon>Bacteria</taxon>
        <taxon>Bacillati</taxon>
        <taxon>Bacillota</taxon>
        <taxon>Bacilli</taxon>
        <taxon>Bacillales</taxon>
        <taxon>Bacillaceae</taxon>
        <taxon>Bacillus</taxon>
    </lineage>
</organism>
<dbReference type="EMBL" id="PGVA01000003">
    <property type="protein sequence ID" value="PLR86380.1"/>
    <property type="molecule type" value="Genomic_DNA"/>
</dbReference>
<evidence type="ECO:0000313" key="5">
    <source>
        <dbReference type="EMBL" id="PLR86380.1"/>
    </source>
</evidence>
<dbReference type="AlphaFoldDB" id="A0A2N5GS46"/>
<proteinExistence type="inferred from homology"/>
<dbReference type="OrthoDB" id="9805239at2"/>
<gene>
    <name evidence="5" type="ORF">CU635_01955</name>
    <name evidence="6" type="ORF">CVD25_07800</name>
</gene>
<protein>
    <recommendedName>
        <fullName evidence="4">EamA domain-containing protein</fullName>
    </recommendedName>
</protein>